<keyword evidence="2" id="KW-1185">Reference proteome</keyword>
<dbReference type="InterPro" id="IPR032675">
    <property type="entry name" value="LRR_dom_sf"/>
</dbReference>
<name>A0AAD6SMS8_9AGAR</name>
<dbReference type="AlphaFoldDB" id="A0AAD6SMS8"/>
<comment type="caution">
    <text evidence="1">The sequence shown here is derived from an EMBL/GenBank/DDBJ whole genome shotgun (WGS) entry which is preliminary data.</text>
</comment>
<protein>
    <recommendedName>
        <fullName evidence="3">F-box domain-containing protein</fullName>
    </recommendedName>
</protein>
<gene>
    <name evidence="1" type="ORF">C8F04DRAFT_1114006</name>
</gene>
<dbReference type="EMBL" id="JARJCM010000092">
    <property type="protein sequence ID" value="KAJ7030330.1"/>
    <property type="molecule type" value="Genomic_DNA"/>
</dbReference>
<sequence length="457" mass="51169">MFTQVRHSLDEVDLAMARRKLAKTAKPRRHFVYPILTLPPEITSEIFLHCLATNTTHAPTPTLAPLLLLQICTAWRRLALSIPALWTHLDVVVRYSRLRRAESRARYISEWTRRAAAVPLSLGFYETGRMSMSVAAMQTGALIEKYAPRCTSVSILASLYTLSALPDLESLPLLQTLSIAYFPLPQGASTVRAFSDSPALRELSLGRYTSPTVFVLPWHQLTAFTGDTLSIEECLFILRSCPGLTACILLDVIPGKNTARDRLKHSAMQDFSLLNGSASILAYLDLPVLHNLTLTRTTNLADPHVVRDFLARCAPSLVQLHYTPMFRDRIEVSLPWFASASQLTEVDLRGVSVHLARDLTRALDRRHAPAFLPRLRRLWIECDYWEIDGMCVAALASRFSGSSESASGLVELKFFRMVWGEKAGSRLESQHFAALVRLVWRGMNIHIGSAKDNYIGV</sequence>
<organism evidence="1 2">
    <name type="scientific">Mycena alexandri</name>
    <dbReference type="NCBI Taxonomy" id="1745969"/>
    <lineage>
        <taxon>Eukaryota</taxon>
        <taxon>Fungi</taxon>
        <taxon>Dikarya</taxon>
        <taxon>Basidiomycota</taxon>
        <taxon>Agaricomycotina</taxon>
        <taxon>Agaricomycetes</taxon>
        <taxon>Agaricomycetidae</taxon>
        <taxon>Agaricales</taxon>
        <taxon>Marasmiineae</taxon>
        <taxon>Mycenaceae</taxon>
        <taxon>Mycena</taxon>
    </lineage>
</organism>
<proteinExistence type="predicted"/>
<dbReference type="SUPFAM" id="SSF52047">
    <property type="entry name" value="RNI-like"/>
    <property type="match status" value="1"/>
</dbReference>
<accession>A0AAD6SMS8</accession>
<evidence type="ECO:0008006" key="3">
    <source>
        <dbReference type="Google" id="ProtNLM"/>
    </source>
</evidence>
<evidence type="ECO:0000313" key="2">
    <source>
        <dbReference type="Proteomes" id="UP001218188"/>
    </source>
</evidence>
<dbReference type="Proteomes" id="UP001218188">
    <property type="component" value="Unassembled WGS sequence"/>
</dbReference>
<evidence type="ECO:0000313" key="1">
    <source>
        <dbReference type="EMBL" id="KAJ7030330.1"/>
    </source>
</evidence>
<dbReference type="Gene3D" id="3.80.10.10">
    <property type="entry name" value="Ribonuclease Inhibitor"/>
    <property type="match status" value="1"/>
</dbReference>
<dbReference type="Gene3D" id="1.20.1280.50">
    <property type="match status" value="1"/>
</dbReference>
<reference evidence="1" key="1">
    <citation type="submission" date="2023-03" db="EMBL/GenBank/DDBJ databases">
        <title>Massive genome expansion in bonnet fungi (Mycena s.s.) driven by repeated elements and novel gene families across ecological guilds.</title>
        <authorList>
            <consortium name="Lawrence Berkeley National Laboratory"/>
            <person name="Harder C.B."/>
            <person name="Miyauchi S."/>
            <person name="Viragh M."/>
            <person name="Kuo A."/>
            <person name="Thoen E."/>
            <person name="Andreopoulos B."/>
            <person name="Lu D."/>
            <person name="Skrede I."/>
            <person name="Drula E."/>
            <person name="Henrissat B."/>
            <person name="Morin E."/>
            <person name="Kohler A."/>
            <person name="Barry K."/>
            <person name="LaButti K."/>
            <person name="Morin E."/>
            <person name="Salamov A."/>
            <person name="Lipzen A."/>
            <person name="Mereny Z."/>
            <person name="Hegedus B."/>
            <person name="Baldrian P."/>
            <person name="Stursova M."/>
            <person name="Weitz H."/>
            <person name="Taylor A."/>
            <person name="Grigoriev I.V."/>
            <person name="Nagy L.G."/>
            <person name="Martin F."/>
            <person name="Kauserud H."/>
        </authorList>
    </citation>
    <scope>NUCLEOTIDE SEQUENCE</scope>
    <source>
        <strain evidence="1">CBHHK200</strain>
    </source>
</reference>